<dbReference type="PROSITE" id="PS00297">
    <property type="entry name" value="HSP70_1"/>
    <property type="match status" value="1"/>
</dbReference>
<dbReference type="FunFam" id="3.30.420.40:FF:000004">
    <property type="entry name" value="Molecular chaperone DnaK"/>
    <property type="match status" value="1"/>
</dbReference>
<dbReference type="InterPro" id="IPR043129">
    <property type="entry name" value="ATPase_NBD"/>
</dbReference>
<dbReference type="GO" id="GO:0006950">
    <property type="term" value="P:response to stress"/>
    <property type="evidence" value="ECO:0007669"/>
    <property type="project" value="UniProtKB-ARBA"/>
</dbReference>
<dbReference type="Gene3D" id="2.60.34.10">
    <property type="entry name" value="Substrate Binding Domain Of DNAk, Chain A, domain 1"/>
    <property type="match status" value="1"/>
</dbReference>
<sequence>MPTARAIGIDLGTTNSCVGVFQNGEVEILANEDGKRTTPSVVGFIDGNQVVGQWAKNRMHKHPSNVIFCIKRLIGRKFTDPKVKKDIENLPFKIVKKNGNAAVEVQLNGKTKVFTPEQICALILKDLMDTAKKYLRYEIKDAVITIPAYFNDSQRQATIDAARIAGLNVLRIINEPTAAALAYGYKQKWKEGIILVYDLGGGTFDVSLIKITNNTCKVLAVDGDDHLGGEDFDNILVKYCIAEFKHDISNSPDALCRIKSACEDVKKLLNKKEVALINLVKLSGNHDFKFQITQAVFNELCKELVEKTLGPVKNVLKIAKLEKKDVTNVLLVGGSTRIPYIRKRLFEFFDQKNLNFDINPDEAVAHGATLLAAHLSKQFDTSIQNIRLLDIIPRSLGTDLYKSLNDKSGYFNIVAERGTKIPFEKKDNCSTIHKSQTVIDFVIYEGEDSVLANNNKLGTFKLKNIPKAPRGVPDIEITFKVNENAILTVSAVDKTSGSSETIEIHPNKGRLTDEEITEMIHDIQIPDIIEID</sequence>
<dbReference type="Gene3D" id="3.90.640.10">
    <property type="entry name" value="Actin, Chain A, domain 4"/>
    <property type="match status" value="1"/>
</dbReference>
<dbReference type="PROSITE" id="PS01036">
    <property type="entry name" value="HSP70_3"/>
    <property type="match status" value="1"/>
</dbReference>
<dbReference type="PANTHER" id="PTHR19375">
    <property type="entry name" value="HEAT SHOCK PROTEIN 70KDA"/>
    <property type="match status" value="1"/>
</dbReference>
<dbReference type="FunFam" id="3.90.640.10:FF:000003">
    <property type="entry name" value="Molecular chaperone DnaK"/>
    <property type="match status" value="1"/>
</dbReference>
<evidence type="ECO:0000256" key="1">
    <source>
        <dbReference type="ARBA" id="ARBA00007381"/>
    </source>
</evidence>
<organism evidence="5 6">
    <name type="scientific">Panagrolaimus davidi</name>
    <dbReference type="NCBI Taxonomy" id="227884"/>
    <lineage>
        <taxon>Eukaryota</taxon>
        <taxon>Metazoa</taxon>
        <taxon>Ecdysozoa</taxon>
        <taxon>Nematoda</taxon>
        <taxon>Chromadorea</taxon>
        <taxon>Rhabditida</taxon>
        <taxon>Tylenchina</taxon>
        <taxon>Panagrolaimomorpha</taxon>
        <taxon>Panagrolaimoidea</taxon>
        <taxon>Panagrolaimidae</taxon>
        <taxon>Panagrolaimus</taxon>
    </lineage>
</organism>
<dbReference type="Gene3D" id="3.30.30.30">
    <property type="match status" value="1"/>
</dbReference>
<dbReference type="AlphaFoldDB" id="A0A914PKZ1"/>
<dbReference type="GO" id="GO:0140662">
    <property type="term" value="F:ATP-dependent protein folding chaperone"/>
    <property type="evidence" value="ECO:0007669"/>
    <property type="project" value="InterPro"/>
</dbReference>
<dbReference type="InterPro" id="IPR029047">
    <property type="entry name" value="HSP70_peptide-bd_sf"/>
</dbReference>
<comment type="similarity">
    <text evidence="1 4">Belongs to the heat shock protein 70 family.</text>
</comment>
<dbReference type="SUPFAM" id="SSF53067">
    <property type="entry name" value="Actin-like ATPase domain"/>
    <property type="match status" value="2"/>
</dbReference>
<evidence type="ECO:0000313" key="6">
    <source>
        <dbReference type="WBParaSite" id="PDA_v2.g19088.t1"/>
    </source>
</evidence>
<name>A0A914PKZ1_9BILA</name>
<dbReference type="WBParaSite" id="PDA_v2.g19088.t1">
    <property type="protein sequence ID" value="PDA_v2.g19088.t1"/>
    <property type="gene ID" value="PDA_v2.g19088"/>
</dbReference>
<dbReference type="FunFam" id="3.30.30.30:FF:000003">
    <property type="entry name" value="Heat shock protein 9"/>
    <property type="match status" value="1"/>
</dbReference>
<proteinExistence type="inferred from homology"/>
<evidence type="ECO:0000256" key="2">
    <source>
        <dbReference type="ARBA" id="ARBA00022741"/>
    </source>
</evidence>
<evidence type="ECO:0000256" key="4">
    <source>
        <dbReference type="RuleBase" id="RU003322"/>
    </source>
</evidence>
<evidence type="ECO:0000313" key="5">
    <source>
        <dbReference type="Proteomes" id="UP000887578"/>
    </source>
</evidence>
<dbReference type="GO" id="GO:0005524">
    <property type="term" value="F:ATP binding"/>
    <property type="evidence" value="ECO:0007669"/>
    <property type="project" value="UniProtKB-KW"/>
</dbReference>
<dbReference type="Pfam" id="PF00012">
    <property type="entry name" value="HSP70"/>
    <property type="match status" value="1"/>
</dbReference>
<dbReference type="Gene3D" id="3.30.420.40">
    <property type="match status" value="2"/>
</dbReference>
<dbReference type="Proteomes" id="UP000887578">
    <property type="component" value="Unplaced"/>
</dbReference>
<keyword evidence="5" id="KW-1185">Reference proteome</keyword>
<evidence type="ECO:0000256" key="3">
    <source>
        <dbReference type="ARBA" id="ARBA00022840"/>
    </source>
</evidence>
<dbReference type="InterPro" id="IPR013126">
    <property type="entry name" value="Hsp_70_fam"/>
</dbReference>
<dbReference type="PROSITE" id="PS00329">
    <property type="entry name" value="HSP70_2"/>
    <property type="match status" value="1"/>
</dbReference>
<dbReference type="PRINTS" id="PR00301">
    <property type="entry name" value="HEATSHOCK70"/>
</dbReference>
<accession>A0A914PKZ1</accession>
<keyword evidence="3 4" id="KW-0067">ATP-binding</keyword>
<keyword evidence="2 4" id="KW-0547">Nucleotide-binding</keyword>
<reference evidence="6" key="1">
    <citation type="submission" date="2022-11" db="UniProtKB">
        <authorList>
            <consortium name="WormBaseParasite"/>
        </authorList>
    </citation>
    <scope>IDENTIFICATION</scope>
</reference>
<dbReference type="InterPro" id="IPR018181">
    <property type="entry name" value="Heat_shock_70_CS"/>
</dbReference>
<protein>
    <submittedName>
        <fullName evidence="6">Heat shock protein 70</fullName>
    </submittedName>
</protein>
<dbReference type="SUPFAM" id="SSF100920">
    <property type="entry name" value="Heat shock protein 70kD (HSP70), peptide-binding domain"/>
    <property type="match status" value="1"/>
</dbReference>
<dbReference type="CDD" id="cd24028">
    <property type="entry name" value="ASKHA_NBD_HSP70_HSPA1-like"/>
    <property type="match status" value="1"/>
</dbReference>